<dbReference type="InterPro" id="IPR051990">
    <property type="entry name" value="CCPG1/PBIP1"/>
</dbReference>
<dbReference type="GO" id="GO:0008284">
    <property type="term" value="P:positive regulation of cell population proliferation"/>
    <property type="evidence" value="ECO:0007669"/>
    <property type="project" value="Ensembl"/>
</dbReference>
<feature type="compositionally biased region" description="Low complexity" evidence="3">
    <location>
        <begin position="173"/>
        <end position="184"/>
    </location>
</feature>
<feature type="region of interest" description="Disordered" evidence="3">
    <location>
        <begin position="1"/>
        <end position="83"/>
    </location>
</feature>
<evidence type="ECO:0000313" key="4">
    <source>
        <dbReference type="Ensembl" id="ENSCPOP00000023193.1"/>
    </source>
</evidence>
<dbReference type="Ensembl" id="ENSCPOT00000031796.1">
    <property type="protein sequence ID" value="ENSCPOP00000023193.1"/>
    <property type="gene ID" value="ENSCPOG00000011667.4"/>
</dbReference>
<feature type="region of interest" description="Disordered" evidence="3">
    <location>
        <begin position="738"/>
        <end position="773"/>
    </location>
</feature>
<feature type="compositionally biased region" description="Polar residues" evidence="3">
    <location>
        <begin position="572"/>
        <end position="583"/>
    </location>
</feature>
<dbReference type="GO" id="GO:0016020">
    <property type="term" value="C:membrane"/>
    <property type="evidence" value="ECO:0007669"/>
    <property type="project" value="Ensembl"/>
</dbReference>
<dbReference type="EMBL" id="AAKN02027829">
    <property type="status" value="NOT_ANNOTATED_CDS"/>
    <property type="molecule type" value="Genomic_DNA"/>
</dbReference>
<evidence type="ECO:0000313" key="5">
    <source>
        <dbReference type="Proteomes" id="UP000005447"/>
    </source>
</evidence>
<evidence type="ECO:0000256" key="1">
    <source>
        <dbReference type="ARBA" id="ARBA00023054"/>
    </source>
</evidence>
<keyword evidence="1 2" id="KW-0175">Coiled coil</keyword>
<evidence type="ECO:0000256" key="2">
    <source>
        <dbReference type="SAM" id="Coils"/>
    </source>
</evidence>
<feature type="region of interest" description="Disordered" evidence="3">
    <location>
        <begin position="553"/>
        <end position="617"/>
    </location>
</feature>
<feature type="compositionally biased region" description="Low complexity" evidence="3">
    <location>
        <begin position="1"/>
        <end position="12"/>
    </location>
</feature>
<dbReference type="OrthoDB" id="9935772at2759"/>
<dbReference type="VEuPathDB" id="HostDB:ENSCPOG00000011667"/>
<gene>
    <name evidence="4" type="primary">CCPG1</name>
</gene>
<dbReference type="GeneTree" id="ENSGT00940000160497"/>
<sequence length="773" mass="87798">MSENSSDSDSSSGWTIISHEGSDAEMVTPVTGAEGCELSPELASLGQEELPQQEESSQDSMTLTGEAEDTAFETEEEKSPGDHVYFGTASDDSDIVTLELPKLEELGSQDIMIAEEACTVESFSLGSSSSSQYTFCQPEVEEAGWWEKLWKIAACVRAWDAHQRRSAALQGFSSQHSDSGSSSEEAADQPSPTLRRRRARKKAMLETEWEEQDPEPLVVSKRQYSCSGSLSKCVALALVVAVSMGFGHFYGTIQRQQQLVQNTPENAASDVMSYLVQHPREQEPLLDTKHLKESLRRCRLLAAAGKMSLEIQKRLTTQNHHLRVSLEQRESALGSLQEELEKLREQIRTMEEKSTSAELTRDNEKLKLQLEDAKEKTQRFLNQREILLAETHMLQSELETEPKVGASLQMEIAQLQPGQWQAKPGSPQDKELAVLRERVVELEQKLNFEQQRSDLWERLYIKARDQTGEQKGSRGHHRVKSKSKETFLGTVKETFDAMKNSTKEFVRHHKEKIKQAKEAVKENLKKFSESVKSTFRHFKDTTKTIFDEKGNRKFGATKKPATTKKTPVFSDCSHSQYKGPSPNQKHRGHSMQRDPSRRQPARWQEARNTAQVSRDGVAHDWQGDCRDYRGAGEHVFGRAQQEPFSPCNMVVNSALVGEFRQVIRRYLLKELGAFHHWEELNEFINQFIINGLYTNNQKIFADFVNEVKEYLKSMKEYQVDTGVFEKLNGYICRHFATGSPAPHGPSRPDKKQPMVNTGNARHRNGQKHLQPQP</sequence>
<protein>
    <submittedName>
        <fullName evidence="4">Cell cycle progression 1</fullName>
    </submittedName>
</protein>
<dbReference type="Gene3D" id="1.20.120.20">
    <property type="entry name" value="Apolipoprotein"/>
    <property type="match status" value="1"/>
</dbReference>
<dbReference type="RefSeq" id="XP_013010061.1">
    <property type="nucleotide sequence ID" value="XM_013154607.3"/>
</dbReference>
<dbReference type="GO" id="GO:0045787">
    <property type="term" value="P:positive regulation of cell cycle"/>
    <property type="evidence" value="ECO:0007669"/>
    <property type="project" value="Ensembl"/>
</dbReference>
<reference evidence="5" key="1">
    <citation type="journal article" date="2011" name="Nature">
        <title>A high-resolution map of human evolutionary constraint using 29 mammals.</title>
        <authorList>
            <person name="Lindblad-Toh K."/>
            <person name="Garber M."/>
            <person name="Zuk O."/>
            <person name="Lin M.F."/>
            <person name="Parker B.J."/>
            <person name="Washietl S."/>
            <person name="Kheradpour P."/>
            <person name="Ernst J."/>
            <person name="Jordan G."/>
            <person name="Mauceli E."/>
            <person name="Ward L.D."/>
            <person name="Lowe C.B."/>
            <person name="Holloway A.K."/>
            <person name="Clamp M."/>
            <person name="Gnerre S."/>
            <person name="Alfoldi J."/>
            <person name="Beal K."/>
            <person name="Chang J."/>
            <person name="Clawson H."/>
            <person name="Cuff J."/>
            <person name="Di Palma F."/>
            <person name="Fitzgerald S."/>
            <person name="Flicek P."/>
            <person name="Guttman M."/>
            <person name="Hubisz M.J."/>
            <person name="Jaffe D.B."/>
            <person name="Jungreis I."/>
            <person name="Kent W.J."/>
            <person name="Kostka D."/>
            <person name="Lara M."/>
            <person name="Martins A.L."/>
            <person name="Massingham T."/>
            <person name="Moltke I."/>
            <person name="Raney B.J."/>
            <person name="Rasmussen M.D."/>
            <person name="Robinson J."/>
            <person name="Stark A."/>
            <person name="Vilella A.J."/>
            <person name="Wen J."/>
            <person name="Xie X."/>
            <person name="Zody M.C."/>
            <person name="Baldwin J."/>
            <person name="Bloom T."/>
            <person name="Chin C.W."/>
            <person name="Heiman D."/>
            <person name="Nicol R."/>
            <person name="Nusbaum C."/>
            <person name="Young S."/>
            <person name="Wilkinson J."/>
            <person name="Worley K.C."/>
            <person name="Kovar C.L."/>
            <person name="Muzny D.M."/>
            <person name="Gibbs R.A."/>
            <person name="Cree A."/>
            <person name="Dihn H.H."/>
            <person name="Fowler G."/>
            <person name="Jhangiani S."/>
            <person name="Joshi V."/>
            <person name="Lee S."/>
            <person name="Lewis L.R."/>
            <person name="Nazareth L.V."/>
            <person name="Okwuonu G."/>
            <person name="Santibanez J."/>
            <person name="Warren W.C."/>
            <person name="Mardis E.R."/>
            <person name="Weinstock G.M."/>
            <person name="Wilson R.K."/>
            <person name="Delehaunty K."/>
            <person name="Dooling D."/>
            <person name="Fronik C."/>
            <person name="Fulton L."/>
            <person name="Fulton B."/>
            <person name="Graves T."/>
            <person name="Minx P."/>
            <person name="Sodergren E."/>
            <person name="Birney E."/>
            <person name="Margulies E.H."/>
            <person name="Herrero J."/>
            <person name="Green E.D."/>
            <person name="Haussler D."/>
            <person name="Siepel A."/>
            <person name="Goldman N."/>
            <person name="Pollard K.S."/>
            <person name="Pedersen J.S."/>
            <person name="Lander E.S."/>
            <person name="Kellis M."/>
        </authorList>
    </citation>
    <scope>NUCLEOTIDE SEQUENCE [LARGE SCALE GENOMIC DNA]</scope>
    <source>
        <strain evidence="5">2N</strain>
    </source>
</reference>
<dbReference type="AlphaFoldDB" id="A0A286XCP0"/>
<accession>A0A286XCP0</accession>
<reference evidence="4" key="3">
    <citation type="submission" date="2025-09" db="UniProtKB">
        <authorList>
            <consortium name="Ensembl"/>
        </authorList>
    </citation>
    <scope>IDENTIFICATION</scope>
    <source>
        <strain evidence="4">2N</strain>
    </source>
</reference>
<organism evidence="4 5">
    <name type="scientific">Cavia porcellus</name>
    <name type="common">Guinea pig</name>
    <dbReference type="NCBI Taxonomy" id="10141"/>
    <lineage>
        <taxon>Eukaryota</taxon>
        <taxon>Metazoa</taxon>
        <taxon>Chordata</taxon>
        <taxon>Craniata</taxon>
        <taxon>Vertebrata</taxon>
        <taxon>Euteleostomi</taxon>
        <taxon>Mammalia</taxon>
        <taxon>Eutheria</taxon>
        <taxon>Euarchontoglires</taxon>
        <taxon>Glires</taxon>
        <taxon>Rodentia</taxon>
        <taxon>Hystricomorpha</taxon>
        <taxon>Caviidae</taxon>
        <taxon>Cavia</taxon>
    </lineage>
</organism>
<name>A0A286XCP0_CAVPO</name>
<dbReference type="STRING" id="10141.ENSCPOP00000023193"/>
<dbReference type="PANTHER" id="PTHR28638:SF2">
    <property type="entry name" value="CELL CYCLE PROGRESSION PROTEIN 1"/>
    <property type="match status" value="1"/>
</dbReference>
<dbReference type="OMA" id="LDAFHHW"/>
<evidence type="ECO:0000256" key="3">
    <source>
        <dbReference type="SAM" id="MobiDB-lite"/>
    </source>
</evidence>
<dbReference type="Bgee" id="ENSCPOG00000011667">
    <property type="expression patterns" value="Expressed in testis and 12 other cell types or tissues"/>
</dbReference>
<feature type="compositionally biased region" description="Low complexity" evidence="3">
    <location>
        <begin position="557"/>
        <end position="567"/>
    </location>
</feature>
<keyword evidence="5" id="KW-1185">Reference proteome</keyword>
<feature type="compositionally biased region" description="Acidic residues" evidence="3">
    <location>
        <begin position="66"/>
        <end position="76"/>
    </location>
</feature>
<dbReference type="GeneID" id="100721532"/>
<dbReference type="CTD" id="9236"/>
<feature type="region of interest" description="Disordered" evidence="3">
    <location>
        <begin position="170"/>
        <end position="212"/>
    </location>
</feature>
<feature type="coiled-coil region" evidence="2">
    <location>
        <begin position="432"/>
        <end position="459"/>
    </location>
</feature>
<dbReference type="InParanoid" id="A0A286XCP0"/>
<dbReference type="Proteomes" id="UP000005447">
    <property type="component" value="Unassembled WGS sequence"/>
</dbReference>
<dbReference type="PANTHER" id="PTHR28638">
    <property type="entry name" value="CELL CYCLE PROGRESSION PROTEIN 1"/>
    <property type="match status" value="1"/>
</dbReference>
<feature type="coiled-coil region" evidence="2">
    <location>
        <begin position="326"/>
        <end position="390"/>
    </location>
</feature>
<feature type="compositionally biased region" description="Low complexity" evidence="3">
    <location>
        <begin position="44"/>
        <end position="60"/>
    </location>
</feature>
<reference evidence="4" key="2">
    <citation type="submission" date="2025-08" db="UniProtKB">
        <authorList>
            <consortium name="Ensembl"/>
        </authorList>
    </citation>
    <scope>IDENTIFICATION</scope>
    <source>
        <strain evidence="4">2N</strain>
    </source>
</reference>
<dbReference type="GO" id="GO:0045944">
    <property type="term" value="P:positive regulation of transcription by RNA polymerase II"/>
    <property type="evidence" value="ECO:0007669"/>
    <property type="project" value="Ensembl"/>
</dbReference>
<proteinExistence type="predicted"/>
<dbReference type="FunCoup" id="A0A286XCP0">
    <property type="interactions" value="917"/>
</dbReference>